<dbReference type="AlphaFoldDB" id="K6VVR6"/>
<reference evidence="1 2" key="1">
    <citation type="submission" date="2012-08" db="EMBL/GenBank/DDBJ databases">
        <title>Whole genome shotgun sequence of Gordonia rhizosphera NBRC 16068.</title>
        <authorList>
            <person name="Takarada H."/>
            <person name="Isaki S."/>
            <person name="Hosoyama A."/>
            <person name="Tsuchikane K."/>
            <person name="Katsumata H."/>
            <person name="Baba S."/>
            <person name="Ohji S."/>
            <person name="Yamazaki S."/>
            <person name="Fujita N."/>
        </authorList>
    </citation>
    <scope>NUCLEOTIDE SEQUENCE [LARGE SCALE GENOMIC DNA]</scope>
    <source>
        <strain evidence="1 2">NBRC 16068</strain>
    </source>
</reference>
<dbReference type="OrthoDB" id="9822768at2"/>
<keyword evidence="2" id="KW-1185">Reference proteome</keyword>
<dbReference type="STRING" id="1108045.GORHZ_120_00510"/>
<dbReference type="Proteomes" id="UP000008363">
    <property type="component" value="Unassembled WGS sequence"/>
</dbReference>
<sequence length="192" mass="21268">MHVPSFALIRLTRTVLDDDHPWAGGAPPDIRHDTGRVVVDYDCRAAADRPVVRTYTAHIAVPNDRRCSWDLPLGDDYRLLVETRGFTDDDGGVVVDGRVISNYQTHLGPLSAFVGPNALHLHSMRLPVGESSAVGVLDDEVTGRIFREYQEIEVEAIVVTPPHSFVRGMEESATAQERRWGDWSAISKAGLR</sequence>
<comment type="caution">
    <text evidence="1">The sequence shown here is derived from an EMBL/GenBank/DDBJ whole genome shotgun (WGS) entry which is preliminary data.</text>
</comment>
<evidence type="ECO:0000313" key="2">
    <source>
        <dbReference type="Proteomes" id="UP000008363"/>
    </source>
</evidence>
<evidence type="ECO:0000313" key="1">
    <source>
        <dbReference type="EMBL" id="GAB90995.1"/>
    </source>
</evidence>
<protein>
    <submittedName>
        <fullName evidence="1">Uncharacterized protein</fullName>
    </submittedName>
</protein>
<name>K6VVR6_9ACTN</name>
<dbReference type="EMBL" id="BAHC01000120">
    <property type="protein sequence ID" value="GAB90995.1"/>
    <property type="molecule type" value="Genomic_DNA"/>
</dbReference>
<accession>K6VVR6</accession>
<organism evidence="1 2">
    <name type="scientific">Gordonia rhizosphera NBRC 16068</name>
    <dbReference type="NCBI Taxonomy" id="1108045"/>
    <lineage>
        <taxon>Bacteria</taxon>
        <taxon>Bacillati</taxon>
        <taxon>Actinomycetota</taxon>
        <taxon>Actinomycetes</taxon>
        <taxon>Mycobacteriales</taxon>
        <taxon>Gordoniaceae</taxon>
        <taxon>Gordonia</taxon>
    </lineage>
</organism>
<proteinExistence type="predicted"/>
<dbReference type="RefSeq" id="WP_006334223.1">
    <property type="nucleotide sequence ID" value="NZ_BAHC01000120.1"/>
</dbReference>
<gene>
    <name evidence="1" type="ORF">GORHZ_120_00510</name>
</gene>